<proteinExistence type="predicted"/>
<dbReference type="SUPFAM" id="SSF52540">
    <property type="entry name" value="P-loop containing nucleoside triphosphate hydrolases"/>
    <property type="match status" value="1"/>
</dbReference>
<accession>A0A6A5Z5Y3</accession>
<dbReference type="EMBL" id="ML977327">
    <property type="protein sequence ID" value="KAF2113828.1"/>
    <property type="molecule type" value="Genomic_DNA"/>
</dbReference>
<name>A0A6A5Z5Y3_9PLEO</name>
<organism evidence="2 3">
    <name type="scientific">Lophiotrema nucula</name>
    <dbReference type="NCBI Taxonomy" id="690887"/>
    <lineage>
        <taxon>Eukaryota</taxon>
        <taxon>Fungi</taxon>
        <taxon>Dikarya</taxon>
        <taxon>Ascomycota</taxon>
        <taxon>Pezizomycotina</taxon>
        <taxon>Dothideomycetes</taxon>
        <taxon>Pleosporomycetidae</taxon>
        <taxon>Pleosporales</taxon>
        <taxon>Lophiotremataceae</taxon>
        <taxon>Lophiotrema</taxon>
    </lineage>
</organism>
<feature type="region of interest" description="Disordered" evidence="1">
    <location>
        <begin position="32"/>
        <end position="51"/>
    </location>
</feature>
<dbReference type="GO" id="GO:0016787">
    <property type="term" value="F:hydrolase activity"/>
    <property type="evidence" value="ECO:0007669"/>
    <property type="project" value="UniProtKB-KW"/>
</dbReference>
<reference evidence="2" key="1">
    <citation type="journal article" date="2020" name="Stud. Mycol.">
        <title>101 Dothideomycetes genomes: a test case for predicting lifestyles and emergence of pathogens.</title>
        <authorList>
            <person name="Haridas S."/>
            <person name="Albert R."/>
            <person name="Binder M."/>
            <person name="Bloem J."/>
            <person name="Labutti K."/>
            <person name="Salamov A."/>
            <person name="Andreopoulos B."/>
            <person name="Baker S."/>
            <person name="Barry K."/>
            <person name="Bills G."/>
            <person name="Bluhm B."/>
            <person name="Cannon C."/>
            <person name="Castanera R."/>
            <person name="Culley D."/>
            <person name="Daum C."/>
            <person name="Ezra D."/>
            <person name="Gonzalez J."/>
            <person name="Henrissat B."/>
            <person name="Kuo A."/>
            <person name="Liang C."/>
            <person name="Lipzen A."/>
            <person name="Lutzoni F."/>
            <person name="Magnuson J."/>
            <person name="Mondo S."/>
            <person name="Nolan M."/>
            <person name="Ohm R."/>
            <person name="Pangilinan J."/>
            <person name="Park H.-J."/>
            <person name="Ramirez L."/>
            <person name="Alfaro M."/>
            <person name="Sun H."/>
            <person name="Tritt A."/>
            <person name="Yoshinaga Y."/>
            <person name="Zwiers L.-H."/>
            <person name="Turgeon B."/>
            <person name="Goodwin S."/>
            <person name="Spatafora J."/>
            <person name="Crous P."/>
            <person name="Grigoriev I."/>
        </authorList>
    </citation>
    <scope>NUCLEOTIDE SEQUENCE</scope>
    <source>
        <strain evidence="2">CBS 627.86</strain>
    </source>
</reference>
<dbReference type="Pfam" id="PF13374">
    <property type="entry name" value="TPR_10"/>
    <property type="match status" value="1"/>
</dbReference>
<dbReference type="Proteomes" id="UP000799770">
    <property type="component" value="Unassembled WGS sequence"/>
</dbReference>
<protein>
    <submittedName>
        <fullName evidence="2">P-loop containing nucleoside triphosphate hydrolase protein</fullName>
    </submittedName>
</protein>
<dbReference type="InterPro" id="IPR027417">
    <property type="entry name" value="P-loop_NTPase"/>
</dbReference>
<keyword evidence="2" id="KW-0378">Hydrolase</keyword>
<sequence length="626" mass="70054">MANISTFGTAGVNGHGTLINGSITFDQRVEVGSSSSPSLSQPRSDPISTIPFSRDRHFVGRRHLHRQLKEACARSPRVALVGFGGVGKSQIAIRYGQDVHEGSPNKSYANKAPPKTWVFWVHASTQAKFETAYRGIAEKLRLPGLDNSGTNVLKLVKSWLEDSNNGRWMMILDSADHMNVFFPESGKANDRKTANEPPLASFLPDLPHGTIIITTRNRAVPGRLANYAGHSDVEYVDIPVMDEKEAERLFSNLLHTKVKQKCNNEDIRKLIGHLKCLPLAISQAAAYINRPTNTLSVKQYTERFQMNEISRERLLRNAEVSRSTVFATWQVTFQEIEAKNPSAAELLSFMSFFNPQDIPFSALMRLRAPTVIVQDEDGEVGTRSATYSMILSLIIQSGRWFVSLISGGMREVEESAVDYDLYEDINVLSNYSLIKSLDSSESFEMHPLVQFSIERWLRHQKGYGRMYARFLEVMAEQFPTGEADTWPECQKLVPHIERILKDGPLTTDGNGKNRSILLVNASRYLWRKGDYKAAVKVARDAYTLKAKCYGELSSPTLTTMVILADIQQEMEQYSEAVRLYRLALEGTTKHFGGSHPRTLAAVHGLAETLKRKATSKKSSLGGAEDM</sequence>
<keyword evidence="3" id="KW-1185">Reference proteome</keyword>
<evidence type="ECO:0000313" key="2">
    <source>
        <dbReference type="EMBL" id="KAF2113828.1"/>
    </source>
</evidence>
<feature type="compositionally biased region" description="Low complexity" evidence="1">
    <location>
        <begin position="33"/>
        <end position="46"/>
    </location>
</feature>
<dbReference type="PANTHER" id="PTHR35205:SF1">
    <property type="entry name" value="ZU5 DOMAIN-CONTAINING PROTEIN"/>
    <property type="match status" value="1"/>
</dbReference>
<dbReference type="OrthoDB" id="20872at2759"/>
<dbReference type="InterPro" id="IPR011990">
    <property type="entry name" value="TPR-like_helical_dom_sf"/>
</dbReference>
<evidence type="ECO:0000313" key="3">
    <source>
        <dbReference type="Proteomes" id="UP000799770"/>
    </source>
</evidence>
<evidence type="ECO:0000256" key="1">
    <source>
        <dbReference type="SAM" id="MobiDB-lite"/>
    </source>
</evidence>
<gene>
    <name evidence="2" type="ORF">BDV96DRAFT_633281</name>
</gene>
<dbReference type="Gene3D" id="3.40.50.300">
    <property type="entry name" value="P-loop containing nucleotide triphosphate hydrolases"/>
    <property type="match status" value="1"/>
</dbReference>
<dbReference type="SUPFAM" id="SSF48452">
    <property type="entry name" value="TPR-like"/>
    <property type="match status" value="1"/>
</dbReference>
<dbReference type="PANTHER" id="PTHR35205">
    <property type="entry name" value="NB-ARC AND TPR DOMAIN PROTEIN"/>
    <property type="match status" value="1"/>
</dbReference>
<dbReference type="AlphaFoldDB" id="A0A6A5Z5Y3"/>
<dbReference type="Gene3D" id="1.25.40.10">
    <property type="entry name" value="Tetratricopeptide repeat domain"/>
    <property type="match status" value="1"/>
</dbReference>